<reference evidence="3" key="1">
    <citation type="submission" date="2018-03" db="EMBL/GenBank/DDBJ databases">
        <title>Ecological and genomic features of two cosmopolitan and abundant freshwater picocyanobacteria.</title>
        <authorList>
            <person name="Cabello-Yeves P.J."/>
            <person name="Picazo A."/>
            <person name="Camacho A."/>
            <person name="Callieri C."/>
            <person name="Rosselli R."/>
            <person name="Roda-Garcia J."/>
            <person name="Coutinho F.H."/>
            <person name="Rodriguez-Valera F."/>
        </authorList>
    </citation>
    <scope>NUCLEOTIDE SEQUENCE [LARGE SCALE GENOMIC DNA]</scope>
    <source>
        <strain evidence="3">Tous</strain>
    </source>
</reference>
<dbReference type="PANTHER" id="PTHR35302:SF1">
    <property type="entry name" value="PROTEIN COFACTOR ASSEMBLY OF COMPLEX C SUBUNIT B CCB1, CHLOROPLASTIC"/>
    <property type="match status" value="1"/>
</dbReference>
<evidence type="ECO:0000256" key="1">
    <source>
        <dbReference type="SAM" id="Phobius"/>
    </source>
</evidence>
<keyword evidence="3" id="KW-1185">Reference proteome</keyword>
<sequence>MDSVLSSTLLLTLLMGIGLLFFLRAASKDRTTVVEVNSSRPPLEVLEGLNQWLLQRGWQTIAGDPEQQLLRFEGQVEASVPLAVLLSVLGASGATALGLVLRQLLPALSYWPLLLALLGPLAGRIYLIRARRLETLELRLLPQQGFVPTTLKLRAHRDELIALERSLGRSLNLHSDGRLLSSPL</sequence>
<name>A0A2P7EI64_9SYNE</name>
<evidence type="ECO:0000313" key="2">
    <source>
        <dbReference type="EMBL" id="PSI02911.1"/>
    </source>
</evidence>
<dbReference type="EMBL" id="PXVC01000001">
    <property type="protein sequence ID" value="PSI02911.1"/>
    <property type="molecule type" value="Genomic_DNA"/>
</dbReference>
<feature type="transmembrane region" description="Helical" evidence="1">
    <location>
        <begin position="107"/>
        <end position="127"/>
    </location>
</feature>
<dbReference type="AlphaFoldDB" id="A0A2P7EI64"/>
<feature type="transmembrane region" description="Helical" evidence="1">
    <location>
        <begin position="80"/>
        <end position="101"/>
    </location>
</feature>
<feature type="transmembrane region" description="Helical" evidence="1">
    <location>
        <begin position="6"/>
        <end position="23"/>
    </location>
</feature>
<organism evidence="2 3">
    <name type="scientific">Synechococcus lacustris str. Tous</name>
    <dbReference type="NCBI Taxonomy" id="1910958"/>
    <lineage>
        <taxon>Bacteria</taxon>
        <taxon>Bacillati</taxon>
        <taxon>Cyanobacteriota</taxon>
        <taxon>Cyanophyceae</taxon>
        <taxon>Synechococcales</taxon>
        <taxon>Synechococcaceae</taxon>
        <taxon>Synechococcus</taxon>
    </lineage>
</organism>
<dbReference type="Proteomes" id="UP000240206">
    <property type="component" value="Unassembled WGS sequence"/>
</dbReference>
<dbReference type="PANTHER" id="PTHR35302">
    <property type="match status" value="1"/>
</dbReference>
<keyword evidence="1" id="KW-0472">Membrane</keyword>
<protein>
    <submittedName>
        <fullName evidence="2">Cofactor assembly of complex C subunit B</fullName>
    </submittedName>
</protein>
<keyword evidence="1" id="KW-1133">Transmembrane helix</keyword>
<dbReference type="RefSeq" id="WP_106498700.1">
    <property type="nucleotide sequence ID" value="NZ_PXVC01000001.1"/>
</dbReference>
<keyword evidence="1" id="KW-0812">Transmembrane</keyword>
<dbReference type="InterPro" id="IPR021919">
    <property type="entry name" value="CCB1"/>
</dbReference>
<proteinExistence type="predicted"/>
<gene>
    <name evidence="2" type="ORF">C7K08_00580</name>
</gene>
<evidence type="ECO:0000313" key="3">
    <source>
        <dbReference type="Proteomes" id="UP000240206"/>
    </source>
</evidence>
<comment type="caution">
    <text evidence="2">The sequence shown here is derived from an EMBL/GenBank/DDBJ whole genome shotgun (WGS) entry which is preliminary data.</text>
</comment>
<dbReference type="Pfam" id="PF12046">
    <property type="entry name" value="CCB1"/>
    <property type="match status" value="1"/>
</dbReference>
<accession>A0A2P7EI64</accession>
<dbReference type="STRING" id="1910958.BTM30_03485"/>